<evidence type="ECO:0000313" key="2">
    <source>
        <dbReference type="Proteomes" id="UP001164539"/>
    </source>
</evidence>
<keyword evidence="1" id="KW-0808">Transferase</keyword>
<evidence type="ECO:0000313" key="1">
    <source>
        <dbReference type="EMBL" id="KAJ4717424.1"/>
    </source>
</evidence>
<name>A0ACC1Y340_MELAZ</name>
<reference evidence="1 2" key="1">
    <citation type="journal article" date="2023" name="Science">
        <title>Complex scaffold remodeling in plant triterpene biosynthesis.</title>
        <authorList>
            <person name="De La Pena R."/>
            <person name="Hodgson H."/>
            <person name="Liu J.C."/>
            <person name="Stephenson M.J."/>
            <person name="Martin A.C."/>
            <person name="Owen C."/>
            <person name="Harkess A."/>
            <person name="Leebens-Mack J."/>
            <person name="Jimenez L.E."/>
            <person name="Osbourn A."/>
            <person name="Sattely E.S."/>
        </authorList>
    </citation>
    <scope>NUCLEOTIDE SEQUENCE [LARGE SCALE GENOMIC DNA]</scope>
    <source>
        <strain evidence="2">cv. JPN11</strain>
        <tissue evidence="1">Leaf</tissue>
    </source>
</reference>
<accession>A0ACC1Y340</accession>
<dbReference type="Proteomes" id="UP001164539">
    <property type="component" value="Chromosome 6"/>
</dbReference>
<protein>
    <submittedName>
        <fullName evidence="1">Kinase</fullName>
    </submittedName>
</protein>
<gene>
    <name evidence="1" type="ORF">OWV82_012311</name>
</gene>
<organism evidence="1 2">
    <name type="scientific">Melia azedarach</name>
    <name type="common">Chinaberry tree</name>
    <dbReference type="NCBI Taxonomy" id="155640"/>
    <lineage>
        <taxon>Eukaryota</taxon>
        <taxon>Viridiplantae</taxon>
        <taxon>Streptophyta</taxon>
        <taxon>Embryophyta</taxon>
        <taxon>Tracheophyta</taxon>
        <taxon>Spermatophyta</taxon>
        <taxon>Magnoliopsida</taxon>
        <taxon>eudicotyledons</taxon>
        <taxon>Gunneridae</taxon>
        <taxon>Pentapetalae</taxon>
        <taxon>rosids</taxon>
        <taxon>malvids</taxon>
        <taxon>Sapindales</taxon>
        <taxon>Meliaceae</taxon>
        <taxon>Melia</taxon>
    </lineage>
</organism>
<proteinExistence type="predicted"/>
<comment type="caution">
    <text evidence="1">The sequence shown here is derived from an EMBL/GenBank/DDBJ whole genome shotgun (WGS) entry which is preliminary data.</text>
</comment>
<keyword evidence="1" id="KW-0418">Kinase</keyword>
<dbReference type="EMBL" id="CM051399">
    <property type="protein sequence ID" value="KAJ4717424.1"/>
    <property type="molecule type" value="Genomic_DNA"/>
</dbReference>
<sequence>MNPKLLLQIILLLLPILEELAQAAAAVTSYNCAAINFPFPFAVGSDCFIDNRFEIDCISDESLTKSITIEVFEFSLGRGKRYVGIKHCQNAIPSSSLNIFNTSIREISDEQRYLQLQECKYVLFDKKIWFETDLKIIPQGLGDKEMIYVPDTRDWKMYNFSFNRFATSAKLTGDDYAIFELYCLSSVEGESTYLCISSEDDDEYDYEVDLISIIILLVLGPGGFLVVRRRLFNITKKRKNMKLKQKFFRKNGGLLLQQMLNSYDHRGNVERCKLFNSKEIHKATDQFNLKRVLGQGGQGTVYKGMLEDGTVVAVKKAEEVDKLEEFINEVVILSQITHNNVVQLLGCSLETEVPSLVYEFIPNGTLFQHLHNQNDELPFTWDISLRVATEVAEALSYLLTFSIYHRDIKSTNILIDEKYRAKIADFGISKSISVDQNHVTTKVQGTHGYLDPEYFQTSQYSDKSDVYSFGVVHVELLTRQKPIFLINSEEYESLAKYFAHAMEENRLDDILDARVRLQVGKKEEIMAFAKLAQRCLNMKGTERPTMREVAEKLEGIFGASKKKKTLLRKIRKKFSM</sequence>
<keyword evidence="2" id="KW-1185">Reference proteome</keyword>